<dbReference type="RefSeq" id="WP_261499869.1">
    <property type="nucleotide sequence ID" value="NZ_JAODYH010000004.1"/>
</dbReference>
<dbReference type="PANTHER" id="PTHR43172">
    <property type="entry name" value="ADENYLOSUCCINATE LYASE"/>
    <property type="match status" value="1"/>
</dbReference>
<comment type="caution">
    <text evidence="3">The sequence shown here is derived from an EMBL/GenBank/DDBJ whole genome shotgun (WGS) entry which is preliminary data.</text>
</comment>
<protein>
    <submittedName>
        <fullName evidence="3">Lyase family protein</fullName>
    </submittedName>
</protein>
<name>A0ABT2PJT5_9BURK</name>
<dbReference type="Gene3D" id="1.20.200.10">
    <property type="entry name" value="Fumarase/aspartase (Central domain)"/>
    <property type="match status" value="1"/>
</dbReference>
<organism evidence="3 4">
    <name type="scientific">Acidovorax bellezanensis</name>
    <dbReference type="NCBI Taxonomy" id="2976702"/>
    <lineage>
        <taxon>Bacteria</taxon>
        <taxon>Pseudomonadati</taxon>
        <taxon>Pseudomonadota</taxon>
        <taxon>Betaproteobacteria</taxon>
        <taxon>Burkholderiales</taxon>
        <taxon>Comamonadaceae</taxon>
        <taxon>Acidovorax</taxon>
    </lineage>
</organism>
<dbReference type="GO" id="GO:0016829">
    <property type="term" value="F:lyase activity"/>
    <property type="evidence" value="ECO:0007669"/>
    <property type="project" value="UniProtKB-KW"/>
</dbReference>
<dbReference type="Proteomes" id="UP001525968">
    <property type="component" value="Unassembled WGS sequence"/>
</dbReference>
<dbReference type="InterPro" id="IPR000362">
    <property type="entry name" value="Fumarate_lyase_fam"/>
</dbReference>
<proteinExistence type="inferred from homology"/>
<dbReference type="SUPFAM" id="SSF48557">
    <property type="entry name" value="L-aspartase-like"/>
    <property type="match status" value="1"/>
</dbReference>
<gene>
    <name evidence="3" type="ORF">N0K08_08880</name>
</gene>
<evidence type="ECO:0000313" key="3">
    <source>
        <dbReference type="EMBL" id="MCT9810747.1"/>
    </source>
</evidence>
<evidence type="ECO:0000259" key="2">
    <source>
        <dbReference type="Pfam" id="PF00206"/>
    </source>
</evidence>
<keyword evidence="4" id="KW-1185">Reference proteome</keyword>
<reference evidence="3 4" key="1">
    <citation type="submission" date="2022-09" db="EMBL/GenBank/DDBJ databases">
        <title>Draft genome of isolate Be4.</title>
        <authorList>
            <person name="Sanchez-Castro I."/>
            <person name="Martinez-Rodriguez P."/>
            <person name="Descostes M."/>
            <person name="Merroun M."/>
        </authorList>
    </citation>
    <scope>NUCLEOTIDE SEQUENCE [LARGE SCALE GENOMIC DNA]</scope>
    <source>
        <strain evidence="3 4">Be4</strain>
    </source>
</reference>
<dbReference type="Gene3D" id="1.10.40.30">
    <property type="entry name" value="Fumarase/aspartase (C-terminal domain)"/>
    <property type="match status" value="1"/>
</dbReference>
<dbReference type="Pfam" id="PF00206">
    <property type="entry name" value="Lyase_1"/>
    <property type="match status" value="1"/>
</dbReference>
<feature type="domain" description="Fumarate lyase N-terminal" evidence="2">
    <location>
        <begin position="18"/>
        <end position="281"/>
    </location>
</feature>
<dbReference type="PANTHER" id="PTHR43172:SF2">
    <property type="entry name" value="ADENYLOSUCCINATE LYASE C-TERMINAL DOMAIN-CONTAINING PROTEIN"/>
    <property type="match status" value="1"/>
</dbReference>
<dbReference type="PRINTS" id="PR00149">
    <property type="entry name" value="FUMRATELYASE"/>
</dbReference>
<sequence length="457" mass="48366">MHDYLRPLDADTLFTDAQWLAAMLGFESALAQAQAECGVIPQAAAEAIAQACAVVQVDREALVARARCSGAMGLAVLQPLQQWLRAHRPEGLDWLHWGSTTQDVVDTAQALLTRAALQALLAELAGLQECLTDLARRHAATPMLARSLLQPAQVTSFGFKCAQSAAALQRCRAQLQAQAAQALCVQLGGAVGNRAVLGPTAAAVEQALARRLGLQACGYSWHTQRDAWLRLAMEVAVCGGSLAKLAKDWSLMMQYEVGELYEAPRGSTSSAMPHKRNPVHCMQAVAQTQPVPQLAATLLACMAQAHERGLGEWQAEVAHGASLWRHVHAAAAALRSAAQGLQVDTARMQAHIDGLQGVVYSEALSQTLAPLLGKPGAQAAVAECAAQALQQAQPLQLLLERWLRRQGMPVDAALESALAAAANPRLAVQSSAQACGDLLARTAASASLKENDHALHP</sequence>
<accession>A0ABT2PJT5</accession>
<keyword evidence="3" id="KW-0456">Lyase</keyword>
<evidence type="ECO:0000256" key="1">
    <source>
        <dbReference type="ARBA" id="ARBA00034772"/>
    </source>
</evidence>
<dbReference type="InterPro" id="IPR022761">
    <property type="entry name" value="Fumarate_lyase_N"/>
</dbReference>
<comment type="similarity">
    <text evidence="1">Belongs to the class-II fumarase/aspartase family.</text>
</comment>
<evidence type="ECO:0000313" key="4">
    <source>
        <dbReference type="Proteomes" id="UP001525968"/>
    </source>
</evidence>
<dbReference type="EMBL" id="JAODYH010000004">
    <property type="protein sequence ID" value="MCT9810747.1"/>
    <property type="molecule type" value="Genomic_DNA"/>
</dbReference>
<dbReference type="InterPro" id="IPR008948">
    <property type="entry name" value="L-Aspartase-like"/>
</dbReference>